<dbReference type="GO" id="GO:0016020">
    <property type="term" value="C:membrane"/>
    <property type="evidence" value="ECO:0007669"/>
    <property type="project" value="UniProtKB-SubCell"/>
</dbReference>
<evidence type="ECO:0000256" key="3">
    <source>
        <dbReference type="ARBA" id="ARBA00022989"/>
    </source>
</evidence>
<dbReference type="Proteomes" id="UP000655225">
    <property type="component" value="Unassembled WGS sequence"/>
</dbReference>
<keyword evidence="7" id="KW-1185">Reference proteome</keyword>
<comment type="caution">
    <text evidence="6">The sequence shown here is derived from an EMBL/GenBank/DDBJ whole genome shotgun (WGS) entry which is preliminary data.</text>
</comment>
<evidence type="ECO:0000256" key="5">
    <source>
        <dbReference type="ARBA" id="ARBA00035114"/>
    </source>
</evidence>
<proteinExistence type="inferred from homology"/>
<protein>
    <recommendedName>
        <fullName evidence="8">Protein BYPASS-related</fullName>
    </recommendedName>
</protein>
<keyword evidence="3" id="KW-1133">Transmembrane helix</keyword>
<dbReference type="InterPro" id="IPR008511">
    <property type="entry name" value="ROH1-like"/>
</dbReference>
<evidence type="ECO:0000256" key="1">
    <source>
        <dbReference type="ARBA" id="ARBA00004167"/>
    </source>
</evidence>
<evidence type="ECO:0008006" key="8">
    <source>
        <dbReference type="Google" id="ProtNLM"/>
    </source>
</evidence>
<comment type="subcellular location">
    <subcellularLocation>
        <location evidence="1">Membrane</location>
        <topology evidence="1">Single-pass membrane protein</topology>
    </subcellularLocation>
</comment>
<reference evidence="6 7" key="1">
    <citation type="submission" date="2020-04" db="EMBL/GenBank/DDBJ databases">
        <title>Plant Genome Project.</title>
        <authorList>
            <person name="Zhang R.-G."/>
        </authorList>
    </citation>
    <scope>NUCLEOTIDE SEQUENCE [LARGE SCALE GENOMIC DNA]</scope>
    <source>
        <strain evidence="6">YNK0</strain>
        <tissue evidence="6">Leaf</tissue>
    </source>
</reference>
<keyword evidence="2" id="KW-0812">Transmembrane</keyword>
<dbReference type="EMBL" id="JABCRI010000001">
    <property type="protein sequence ID" value="KAF8413224.1"/>
    <property type="molecule type" value="Genomic_DNA"/>
</dbReference>
<dbReference type="OMA" id="ITHGVEM"/>
<accession>A0A835DUJ7</accession>
<evidence type="ECO:0000256" key="2">
    <source>
        <dbReference type="ARBA" id="ARBA00022692"/>
    </source>
</evidence>
<name>A0A835DUJ7_TETSI</name>
<evidence type="ECO:0000313" key="6">
    <source>
        <dbReference type="EMBL" id="KAF8413224.1"/>
    </source>
</evidence>
<organism evidence="6 7">
    <name type="scientific">Tetracentron sinense</name>
    <name type="common">Spur-leaf</name>
    <dbReference type="NCBI Taxonomy" id="13715"/>
    <lineage>
        <taxon>Eukaryota</taxon>
        <taxon>Viridiplantae</taxon>
        <taxon>Streptophyta</taxon>
        <taxon>Embryophyta</taxon>
        <taxon>Tracheophyta</taxon>
        <taxon>Spermatophyta</taxon>
        <taxon>Magnoliopsida</taxon>
        <taxon>Trochodendrales</taxon>
        <taxon>Trochodendraceae</taxon>
        <taxon>Tetracentron</taxon>
    </lineage>
</organism>
<evidence type="ECO:0000313" key="7">
    <source>
        <dbReference type="Proteomes" id="UP000655225"/>
    </source>
</evidence>
<dbReference type="PANTHER" id="PTHR31509">
    <property type="entry name" value="BPS1-LIKE PROTEIN"/>
    <property type="match status" value="1"/>
</dbReference>
<evidence type="ECO:0000256" key="4">
    <source>
        <dbReference type="ARBA" id="ARBA00023136"/>
    </source>
</evidence>
<gene>
    <name evidence="6" type="ORF">HHK36_001200</name>
</gene>
<sequence length="383" mass="42962">MPKTEEYQGSSVPFSFLGRSIHSIRRNQVVSMEAPQEEELEDHELFQKHVADRFTDLSDGVDNLLSIAWLRKLLDNFLCCESEFKALLFLRRDPSHIAKPPLDRLIPELFDRAVKALDICNAITNGVDAIRHCQKLAEIAVFAIRQKPLGEAQVRRATKALNSLVSSMMIEDKDSNTNRELNWSSFGLKGGGSAPIKHRSWSVSRTWSAAKQIQAMSSNLVAPRGGEMSGLASLVYVMSTVSVFVMSALVAAIPCQERGGLVTHFPVPRQLVWARPVIGLQERITEEWKKKEKRGSAGLLEELQRLESCGQAVIELVDSFQFPLTADRVEEIGVHVAELAETCRKMEEGLVPLQCQIREVFHRIVRTRTEVIDFLDQASKLST</sequence>
<keyword evidence="4" id="KW-0472">Membrane</keyword>
<dbReference type="AlphaFoldDB" id="A0A835DUJ7"/>
<dbReference type="Pfam" id="PF05633">
    <property type="entry name" value="ROH1-like"/>
    <property type="match status" value="1"/>
</dbReference>
<comment type="similarity">
    <text evidence="5">Belongs to the ROH1 family.</text>
</comment>
<dbReference type="OrthoDB" id="1878996at2759"/>